<keyword evidence="1" id="KW-0805">Transcription regulation</keyword>
<keyword evidence="5" id="KW-1185">Reference proteome</keyword>
<evidence type="ECO:0000313" key="4">
    <source>
        <dbReference type="EMBL" id="CAB1368802.1"/>
    </source>
</evidence>
<sequence>MTSDGISQLLDHIGLRTNTYYAGPLCGLHDFGAGDGVGHLHVIRSGEIRAVQVGHPDIHVREPTLLFYPRPIDHRLDIDESVAADVLCARVSYEAGRENPITQSFPAVVVIPFAAMRRIDTTLVSLFAEAMEDMPGRRAMLDRLCDILVIQIVRFAIAQNFVQQGVLAGLAHPRLSRLLVDLLNDPRQPWTVDHMATRTHQSRNGFIREFGRVLGDTPADFLTQIRIAMAMRLLRKGRPVALVAGEVGYNSQPAFSRAFAREVGSSPSDWLRETQEGK</sequence>
<dbReference type="OrthoDB" id="9789899at2"/>
<dbReference type="KEGG" id="doe:DENOEST_1637"/>
<dbReference type="GO" id="GO:0043565">
    <property type="term" value="F:sequence-specific DNA binding"/>
    <property type="evidence" value="ECO:0007669"/>
    <property type="project" value="InterPro"/>
</dbReference>
<dbReference type="InterPro" id="IPR009057">
    <property type="entry name" value="Homeodomain-like_sf"/>
</dbReference>
<dbReference type="AlphaFoldDB" id="A0A6S6Y0V4"/>
<dbReference type="PANTHER" id="PTHR46796:SF13">
    <property type="entry name" value="HTH-TYPE TRANSCRIPTIONAL ACTIVATOR RHAS"/>
    <property type="match status" value="1"/>
</dbReference>
<name>A0A6S6Y0V4_9PROT</name>
<dbReference type="GO" id="GO:0003700">
    <property type="term" value="F:DNA-binding transcription factor activity"/>
    <property type="evidence" value="ECO:0007669"/>
    <property type="project" value="InterPro"/>
</dbReference>
<protein>
    <submittedName>
        <fullName evidence="4">Uncharacterized protein</fullName>
    </submittedName>
</protein>
<dbReference type="Pfam" id="PF12833">
    <property type="entry name" value="HTH_18"/>
    <property type="match status" value="1"/>
</dbReference>
<dbReference type="EMBL" id="LR778301">
    <property type="protein sequence ID" value="CAB1368802.1"/>
    <property type="molecule type" value="Genomic_DNA"/>
</dbReference>
<organism evidence="4 5">
    <name type="scientific">Denitratisoma oestradiolicum</name>
    <dbReference type="NCBI Taxonomy" id="311182"/>
    <lineage>
        <taxon>Bacteria</taxon>
        <taxon>Pseudomonadati</taxon>
        <taxon>Pseudomonadota</taxon>
        <taxon>Betaproteobacteria</taxon>
        <taxon>Nitrosomonadales</taxon>
        <taxon>Sterolibacteriaceae</taxon>
        <taxon>Denitratisoma</taxon>
    </lineage>
</organism>
<evidence type="ECO:0000256" key="3">
    <source>
        <dbReference type="ARBA" id="ARBA00023163"/>
    </source>
</evidence>
<accession>A0A6S6Y0V4</accession>
<dbReference type="InterPro" id="IPR050204">
    <property type="entry name" value="AraC_XylS_family_regulators"/>
</dbReference>
<dbReference type="Gene3D" id="1.10.10.60">
    <property type="entry name" value="Homeodomain-like"/>
    <property type="match status" value="1"/>
</dbReference>
<dbReference type="RefSeq" id="WP_145768854.1">
    <property type="nucleotide sequence ID" value="NZ_LR778301.1"/>
</dbReference>
<keyword evidence="3" id="KW-0804">Transcription</keyword>
<keyword evidence="2" id="KW-0238">DNA-binding</keyword>
<dbReference type="SUPFAM" id="SSF46689">
    <property type="entry name" value="Homeodomain-like"/>
    <property type="match status" value="2"/>
</dbReference>
<evidence type="ECO:0000256" key="1">
    <source>
        <dbReference type="ARBA" id="ARBA00023015"/>
    </source>
</evidence>
<evidence type="ECO:0000313" key="5">
    <source>
        <dbReference type="Proteomes" id="UP000515733"/>
    </source>
</evidence>
<dbReference type="PROSITE" id="PS01124">
    <property type="entry name" value="HTH_ARAC_FAMILY_2"/>
    <property type="match status" value="1"/>
</dbReference>
<dbReference type="InterPro" id="IPR018060">
    <property type="entry name" value="HTH_AraC"/>
</dbReference>
<reference evidence="4 5" key="1">
    <citation type="submission" date="2020-03" db="EMBL/GenBank/DDBJ databases">
        <authorList>
            <consortium name="Genoscope - CEA"/>
            <person name="William W."/>
        </authorList>
    </citation>
    <scope>NUCLEOTIDE SEQUENCE [LARGE SCALE GENOMIC DNA]</scope>
    <source>
        <strain evidence="5">DSM 16959</strain>
    </source>
</reference>
<dbReference type="InterPro" id="IPR032783">
    <property type="entry name" value="AraC_lig"/>
</dbReference>
<proteinExistence type="predicted"/>
<dbReference type="SMART" id="SM00342">
    <property type="entry name" value="HTH_ARAC"/>
    <property type="match status" value="1"/>
</dbReference>
<dbReference type="Pfam" id="PF12852">
    <property type="entry name" value="Cupin_6"/>
    <property type="match status" value="1"/>
</dbReference>
<dbReference type="Proteomes" id="UP000515733">
    <property type="component" value="Chromosome"/>
</dbReference>
<dbReference type="PANTHER" id="PTHR46796">
    <property type="entry name" value="HTH-TYPE TRANSCRIPTIONAL ACTIVATOR RHAS-RELATED"/>
    <property type="match status" value="1"/>
</dbReference>
<gene>
    <name evidence="4" type="ORF">DENOEST_1637</name>
</gene>
<evidence type="ECO:0000256" key="2">
    <source>
        <dbReference type="ARBA" id="ARBA00023125"/>
    </source>
</evidence>